<keyword evidence="6 7" id="KW-0676">Redox-active center</keyword>
<dbReference type="RefSeq" id="WP_213236263.1">
    <property type="nucleotide sequence ID" value="NZ_JAHBCL010000010.1"/>
</dbReference>
<dbReference type="EC" id="1.8.1.9" evidence="7"/>
<dbReference type="Gene3D" id="3.50.50.60">
    <property type="entry name" value="FAD/NAD(P)-binding domain"/>
    <property type="match status" value="2"/>
</dbReference>
<reference evidence="10 11" key="1">
    <citation type="submission" date="2021-05" db="EMBL/GenBank/DDBJ databases">
        <title>Fusibacter ferrireducens sp. nov., an anaerobic, sulfur- and Fe-reducing bacterium isolated from the mangrove sediment.</title>
        <authorList>
            <person name="Qiu D."/>
        </authorList>
    </citation>
    <scope>NUCLEOTIDE SEQUENCE [LARGE SCALE GENOMIC DNA]</scope>
    <source>
        <strain evidence="10 11">DSM 12116</strain>
    </source>
</reference>
<comment type="catalytic activity">
    <reaction evidence="7">
        <text>[thioredoxin]-dithiol + NADP(+) = [thioredoxin]-disulfide + NADPH + H(+)</text>
        <dbReference type="Rhea" id="RHEA:20345"/>
        <dbReference type="Rhea" id="RHEA-COMP:10698"/>
        <dbReference type="Rhea" id="RHEA-COMP:10700"/>
        <dbReference type="ChEBI" id="CHEBI:15378"/>
        <dbReference type="ChEBI" id="CHEBI:29950"/>
        <dbReference type="ChEBI" id="CHEBI:50058"/>
        <dbReference type="ChEBI" id="CHEBI:57783"/>
        <dbReference type="ChEBI" id="CHEBI:58349"/>
        <dbReference type="EC" id="1.8.1.9"/>
    </reaction>
</comment>
<dbReference type="InterPro" id="IPR036188">
    <property type="entry name" value="FAD/NAD-bd_sf"/>
</dbReference>
<accession>A0ABS5PMK9</accession>
<dbReference type="Pfam" id="PF07992">
    <property type="entry name" value="Pyr_redox_2"/>
    <property type="match status" value="1"/>
</dbReference>
<evidence type="ECO:0000259" key="9">
    <source>
        <dbReference type="Pfam" id="PF07992"/>
    </source>
</evidence>
<dbReference type="InterPro" id="IPR005982">
    <property type="entry name" value="Thioredox_Rdtase"/>
</dbReference>
<sequence length="312" mass="33143">MTYDVIIIGAGPAGLTAGLYAARAKMKTLIIEREKVGGQITGTNEVANYPGAAEGITGPELTDRMAEQCAAFGAEMIKETVKTMTLTGDVKHIVTNKGAYASKSVILAMGASPRKLGVEKEIDLTGRGVSYCATCDADFFTDLEVVVVGGGDTALEEAIFLTKFAKHVSVIHRRDQFRAAKSIVEKAEQNEKISFVLDSGVKSIIGDELVQGVVVENFKTKAISEIKADDADGFMGLFIFVGYLPDSELIKDVVTCDEAGYIVADELMKTNIPGVFAAGDLRAKSLRQVVTATADGAIAAVQAEKYVDALEN</sequence>
<dbReference type="Proteomes" id="UP000746471">
    <property type="component" value="Unassembled WGS sequence"/>
</dbReference>
<dbReference type="PRINTS" id="PR00469">
    <property type="entry name" value="PNDRDTASEII"/>
</dbReference>
<keyword evidence="3 7" id="KW-0274">FAD</keyword>
<comment type="similarity">
    <text evidence="1 7">Belongs to the class-II pyridine nucleotide-disulfide oxidoreductase family.</text>
</comment>
<evidence type="ECO:0000256" key="7">
    <source>
        <dbReference type="RuleBase" id="RU003880"/>
    </source>
</evidence>
<evidence type="ECO:0000256" key="3">
    <source>
        <dbReference type="ARBA" id="ARBA00022827"/>
    </source>
</evidence>
<feature type="domain" description="FAD/NAD(P)-binding" evidence="9">
    <location>
        <begin position="3"/>
        <end position="296"/>
    </location>
</feature>
<organism evidence="10 11">
    <name type="scientific">Fusibacter paucivorans</name>
    <dbReference type="NCBI Taxonomy" id="76009"/>
    <lineage>
        <taxon>Bacteria</taxon>
        <taxon>Bacillati</taxon>
        <taxon>Bacillota</taxon>
        <taxon>Clostridia</taxon>
        <taxon>Eubacteriales</taxon>
        <taxon>Eubacteriales Family XII. Incertae Sedis</taxon>
        <taxon>Fusibacter</taxon>
    </lineage>
</organism>
<comment type="caution">
    <text evidence="10">The sequence shown here is derived from an EMBL/GenBank/DDBJ whole genome shotgun (WGS) entry which is preliminary data.</text>
</comment>
<evidence type="ECO:0000256" key="8">
    <source>
        <dbReference type="RuleBase" id="RU003881"/>
    </source>
</evidence>
<protein>
    <recommendedName>
        <fullName evidence="7">Thioredoxin reductase</fullName>
        <ecNumber evidence="7">1.8.1.9</ecNumber>
    </recommendedName>
</protein>
<evidence type="ECO:0000256" key="4">
    <source>
        <dbReference type="ARBA" id="ARBA00023002"/>
    </source>
</evidence>
<evidence type="ECO:0000313" key="10">
    <source>
        <dbReference type="EMBL" id="MBS7526400.1"/>
    </source>
</evidence>
<dbReference type="InterPro" id="IPR050097">
    <property type="entry name" value="Ferredoxin-NADP_redctase_2"/>
</dbReference>
<dbReference type="GO" id="GO:0004791">
    <property type="term" value="F:thioredoxin-disulfide reductase (NADPH) activity"/>
    <property type="evidence" value="ECO:0007669"/>
    <property type="project" value="UniProtKB-EC"/>
</dbReference>
<keyword evidence="8" id="KW-0521">NADP</keyword>
<name>A0ABS5PMK9_9FIRM</name>
<keyword evidence="2 7" id="KW-0285">Flavoprotein</keyword>
<keyword evidence="11" id="KW-1185">Reference proteome</keyword>
<gene>
    <name evidence="10" type="primary">trxB</name>
    <name evidence="10" type="ORF">KHM83_06900</name>
</gene>
<evidence type="ECO:0000256" key="1">
    <source>
        <dbReference type="ARBA" id="ARBA00009333"/>
    </source>
</evidence>
<evidence type="ECO:0000256" key="5">
    <source>
        <dbReference type="ARBA" id="ARBA00023157"/>
    </source>
</evidence>
<dbReference type="InterPro" id="IPR008255">
    <property type="entry name" value="Pyr_nucl-diS_OxRdtase_2_AS"/>
</dbReference>
<comment type="subunit">
    <text evidence="7">Homodimer.</text>
</comment>
<evidence type="ECO:0000313" key="11">
    <source>
        <dbReference type="Proteomes" id="UP000746471"/>
    </source>
</evidence>
<dbReference type="InterPro" id="IPR023753">
    <property type="entry name" value="FAD/NAD-binding_dom"/>
</dbReference>
<dbReference type="PANTHER" id="PTHR48105">
    <property type="entry name" value="THIOREDOXIN REDUCTASE 1-RELATED-RELATED"/>
    <property type="match status" value="1"/>
</dbReference>
<comment type="cofactor">
    <cofactor evidence="8">
        <name>FAD</name>
        <dbReference type="ChEBI" id="CHEBI:57692"/>
    </cofactor>
    <text evidence="8">Binds 1 FAD per subunit.</text>
</comment>
<dbReference type="NCBIfam" id="TIGR01292">
    <property type="entry name" value="TRX_reduct"/>
    <property type="match status" value="1"/>
</dbReference>
<dbReference type="SUPFAM" id="SSF51905">
    <property type="entry name" value="FAD/NAD(P)-binding domain"/>
    <property type="match status" value="1"/>
</dbReference>
<dbReference type="PRINTS" id="PR00368">
    <property type="entry name" value="FADPNR"/>
</dbReference>
<keyword evidence="5" id="KW-1015">Disulfide bond</keyword>
<keyword evidence="4 7" id="KW-0560">Oxidoreductase</keyword>
<dbReference type="PROSITE" id="PS00573">
    <property type="entry name" value="PYRIDINE_REDOX_2"/>
    <property type="match status" value="1"/>
</dbReference>
<evidence type="ECO:0000256" key="2">
    <source>
        <dbReference type="ARBA" id="ARBA00022630"/>
    </source>
</evidence>
<dbReference type="EMBL" id="JAHBCL010000010">
    <property type="protein sequence ID" value="MBS7526400.1"/>
    <property type="molecule type" value="Genomic_DNA"/>
</dbReference>
<proteinExistence type="inferred from homology"/>
<evidence type="ECO:0000256" key="6">
    <source>
        <dbReference type="ARBA" id="ARBA00023284"/>
    </source>
</evidence>